<evidence type="ECO:0000256" key="6">
    <source>
        <dbReference type="PIRSR" id="PIRSR000025-1"/>
    </source>
</evidence>
<dbReference type="EMBL" id="JACXAI010000018">
    <property type="protein sequence ID" value="MBD1381410.1"/>
    <property type="molecule type" value="Genomic_DNA"/>
</dbReference>
<evidence type="ECO:0000256" key="2">
    <source>
        <dbReference type="ARBA" id="ARBA00022617"/>
    </source>
</evidence>
<protein>
    <submittedName>
        <fullName evidence="10">Cytochrome c</fullName>
    </submittedName>
</protein>
<dbReference type="AlphaFoldDB" id="A0A926RY70"/>
<evidence type="ECO:0000256" key="1">
    <source>
        <dbReference type="ARBA" id="ARBA00022448"/>
    </source>
</evidence>
<feature type="domain" description="Cytochrome c" evidence="9">
    <location>
        <begin position="36"/>
        <end position="109"/>
    </location>
</feature>
<dbReference type="Pfam" id="PF13442">
    <property type="entry name" value="Cytochrome_CBB3"/>
    <property type="match status" value="1"/>
</dbReference>
<keyword evidence="5 7" id="KW-0408">Iron</keyword>
<dbReference type="InterPro" id="IPR009056">
    <property type="entry name" value="Cyt_c-like_dom"/>
</dbReference>
<dbReference type="GO" id="GO:0009055">
    <property type="term" value="F:electron transfer activity"/>
    <property type="evidence" value="ECO:0007669"/>
    <property type="project" value="InterPro"/>
</dbReference>
<keyword evidence="4" id="KW-0249">Electron transport</keyword>
<evidence type="ECO:0000313" key="11">
    <source>
        <dbReference type="Proteomes" id="UP000626844"/>
    </source>
</evidence>
<evidence type="ECO:0000256" key="7">
    <source>
        <dbReference type="PIRSR" id="PIRSR000025-2"/>
    </source>
</evidence>
<dbReference type="PANTHER" id="PTHR37823:SF4">
    <property type="entry name" value="MENAQUINOL-CYTOCHROME C REDUCTASE CYTOCHROME B_C SUBUNIT"/>
    <property type="match status" value="1"/>
</dbReference>
<dbReference type="Gene3D" id="1.10.760.10">
    <property type="entry name" value="Cytochrome c-like domain"/>
    <property type="match status" value="1"/>
</dbReference>
<name>A0A926RY70_9BACI</name>
<gene>
    <name evidence="10" type="ORF">IC621_14320</name>
</gene>
<evidence type="ECO:0000256" key="8">
    <source>
        <dbReference type="SAM" id="SignalP"/>
    </source>
</evidence>
<dbReference type="PIRSF" id="PIRSF000025">
    <property type="entry name" value="Cytc_Bsub_c550"/>
    <property type="match status" value="1"/>
</dbReference>
<evidence type="ECO:0000259" key="9">
    <source>
        <dbReference type="PROSITE" id="PS51007"/>
    </source>
</evidence>
<keyword evidence="1" id="KW-0813">Transport</keyword>
<dbReference type="RefSeq" id="WP_191159009.1">
    <property type="nucleotide sequence ID" value="NZ_JACXAI010000018.1"/>
</dbReference>
<sequence>MKTKFFALLLGTSIVLTACGGGEEESADNADKSGEVASGEAEEIFQQNCISCHGQNLEGGVGPELATVGGKYNHEEIEDIINNGKGQMQGGIIEQEQAKAVAKWLSEKK</sequence>
<evidence type="ECO:0000256" key="4">
    <source>
        <dbReference type="ARBA" id="ARBA00022982"/>
    </source>
</evidence>
<feature type="signal peptide" evidence="8">
    <location>
        <begin position="1"/>
        <end position="18"/>
    </location>
</feature>
<evidence type="ECO:0000256" key="5">
    <source>
        <dbReference type="ARBA" id="ARBA00023004"/>
    </source>
</evidence>
<dbReference type="InterPro" id="IPR051811">
    <property type="entry name" value="Cytochrome_c550/c551-like"/>
</dbReference>
<organism evidence="10 11">
    <name type="scientific">Metabacillus arenae</name>
    <dbReference type="NCBI Taxonomy" id="2771434"/>
    <lineage>
        <taxon>Bacteria</taxon>
        <taxon>Bacillati</taxon>
        <taxon>Bacillota</taxon>
        <taxon>Bacilli</taxon>
        <taxon>Bacillales</taxon>
        <taxon>Bacillaceae</taxon>
        <taxon>Metabacillus</taxon>
    </lineage>
</organism>
<keyword evidence="3 7" id="KW-0479">Metal-binding</keyword>
<dbReference type="GO" id="GO:0005506">
    <property type="term" value="F:iron ion binding"/>
    <property type="evidence" value="ECO:0007669"/>
    <property type="project" value="InterPro"/>
</dbReference>
<comment type="PTM">
    <text evidence="6">Binds 1 heme c group covalently per subunit.</text>
</comment>
<keyword evidence="2 6" id="KW-0349">Heme</keyword>
<keyword evidence="8" id="KW-0732">Signal</keyword>
<feature type="chain" id="PRO_5039236714" evidence="8">
    <location>
        <begin position="19"/>
        <end position="109"/>
    </location>
</feature>
<dbReference type="PANTHER" id="PTHR37823">
    <property type="entry name" value="CYTOCHROME C-553-LIKE"/>
    <property type="match status" value="1"/>
</dbReference>
<dbReference type="InterPro" id="IPR012218">
    <property type="entry name" value="Cyt_c_BACSU-c550-type"/>
</dbReference>
<comment type="caution">
    <text evidence="10">The sequence shown here is derived from an EMBL/GenBank/DDBJ whole genome shotgun (WGS) entry which is preliminary data.</text>
</comment>
<feature type="binding site" description="covalent" evidence="6">
    <location>
        <position position="49"/>
    </location>
    <ligand>
        <name>heme c</name>
        <dbReference type="ChEBI" id="CHEBI:61717"/>
    </ligand>
</feature>
<dbReference type="GO" id="GO:0020037">
    <property type="term" value="F:heme binding"/>
    <property type="evidence" value="ECO:0007669"/>
    <property type="project" value="InterPro"/>
</dbReference>
<evidence type="ECO:0000313" key="10">
    <source>
        <dbReference type="EMBL" id="MBD1381410.1"/>
    </source>
</evidence>
<dbReference type="PROSITE" id="PS51257">
    <property type="entry name" value="PROKAR_LIPOPROTEIN"/>
    <property type="match status" value="1"/>
</dbReference>
<keyword evidence="11" id="KW-1185">Reference proteome</keyword>
<reference evidence="10" key="1">
    <citation type="submission" date="2020-09" db="EMBL/GenBank/DDBJ databases">
        <title>A novel bacterium of genus Bacillus, isolated from South China Sea.</title>
        <authorList>
            <person name="Huang H."/>
            <person name="Mo K."/>
            <person name="Hu Y."/>
        </authorList>
    </citation>
    <scope>NUCLEOTIDE SEQUENCE</scope>
    <source>
        <strain evidence="10">IB182487</strain>
    </source>
</reference>
<dbReference type="InterPro" id="IPR036909">
    <property type="entry name" value="Cyt_c-like_dom_sf"/>
</dbReference>
<proteinExistence type="predicted"/>
<dbReference type="NCBIfam" id="NF045774">
    <property type="entry name" value="cytochro_C551"/>
    <property type="match status" value="1"/>
</dbReference>
<feature type="binding site" description="axial binding residue" evidence="7">
    <location>
        <position position="53"/>
    </location>
    <ligand>
        <name>heme c</name>
        <dbReference type="ChEBI" id="CHEBI:61717"/>
    </ligand>
    <ligandPart>
        <name>Fe</name>
        <dbReference type="ChEBI" id="CHEBI:18248"/>
    </ligandPart>
</feature>
<dbReference type="GO" id="GO:0016020">
    <property type="term" value="C:membrane"/>
    <property type="evidence" value="ECO:0007669"/>
    <property type="project" value="InterPro"/>
</dbReference>
<evidence type="ECO:0000256" key="3">
    <source>
        <dbReference type="ARBA" id="ARBA00022723"/>
    </source>
</evidence>
<accession>A0A926RY70</accession>
<feature type="binding site" description="axial binding residue" evidence="7">
    <location>
        <position position="88"/>
    </location>
    <ligand>
        <name>heme c</name>
        <dbReference type="ChEBI" id="CHEBI:61717"/>
    </ligand>
    <ligandPart>
        <name>Fe</name>
        <dbReference type="ChEBI" id="CHEBI:18248"/>
    </ligandPart>
</feature>
<dbReference type="Proteomes" id="UP000626844">
    <property type="component" value="Unassembled WGS sequence"/>
</dbReference>
<dbReference type="SUPFAM" id="SSF46626">
    <property type="entry name" value="Cytochrome c"/>
    <property type="match status" value="1"/>
</dbReference>
<dbReference type="InterPro" id="IPR054782">
    <property type="entry name" value="Cytochro_C551"/>
</dbReference>
<feature type="binding site" description="covalent" evidence="6">
    <location>
        <position position="52"/>
    </location>
    <ligand>
        <name>heme c</name>
        <dbReference type="ChEBI" id="CHEBI:61717"/>
    </ligand>
</feature>
<dbReference type="PROSITE" id="PS51007">
    <property type="entry name" value="CYTC"/>
    <property type="match status" value="1"/>
</dbReference>